<proteinExistence type="predicted"/>
<dbReference type="PANTHER" id="PTHR34595">
    <property type="entry name" value="BLR5612 PROTEIN"/>
    <property type="match status" value="1"/>
</dbReference>
<dbReference type="Proteomes" id="UP001597371">
    <property type="component" value="Unassembled WGS sequence"/>
</dbReference>
<dbReference type="Pfam" id="PF04168">
    <property type="entry name" value="Alpha-E"/>
    <property type="match status" value="1"/>
</dbReference>
<evidence type="ECO:0000313" key="3">
    <source>
        <dbReference type="EMBL" id="MFD2238377.1"/>
    </source>
</evidence>
<reference evidence="4" key="1">
    <citation type="journal article" date="2019" name="Int. J. Syst. Evol. Microbiol.">
        <title>The Global Catalogue of Microorganisms (GCM) 10K type strain sequencing project: providing services to taxonomists for standard genome sequencing and annotation.</title>
        <authorList>
            <consortium name="The Broad Institute Genomics Platform"/>
            <consortium name="The Broad Institute Genome Sequencing Center for Infectious Disease"/>
            <person name="Wu L."/>
            <person name="Ma J."/>
        </authorList>
    </citation>
    <scope>NUCLEOTIDE SEQUENCE [LARGE SCALE GENOMIC DNA]</scope>
    <source>
        <strain evidence="4">ZS-35-S2</strain>
    </source>
</reference>
<feature type="domain" description="Circularly permuted ATP-grasp type 2" evidence="2">
    <location>
        <begin position="92"/>
        <end position="453"/>
    </location>
</feature>
<evidence type="ECO:0000259" key="2">
    <source>
        <dbReference type="Pfam" id="PF14403"/>
    </source>
</evidence>
<dbReference type="EMBL" id="JBHUIJ010000016">
    <property type="protein sequence ID" value="MFD2238377.1"/>
    <property type="molecule type" value="Genomic_DNA"/>
</dbReference>
<organism evidence="3 4">
    <name type="scientific">Aureimonas populi</name>
    <dbReference type="NCBI Taxonomy" id="1701758"/>
    <lineage>
        <taxon>Bacteria</taxon>
        <taxon>Pseudomonadati</taxon>
        <taxon>Pseudomonadota</taxon>
        <taxon>Alphaproteobacteria</taxon>
        <taxon>Hyphomicrobiales</taxon>
        <taxon>Aurantimonadaceae</taxon>
        <taxon>Aureimonas</taxon>
    </lineage>
</organism>
<keyword evidence="4" id="KW-1185">Reference proteome</keyword>
<dbReference type="InterPro" id="IPR007296">
    <property type="entry name" value="DUF403"/>
</dbReference>
<dbReference type="Gene3D" id="3.40.50.11290">
    <property type="match status" value="1"/>
</dbReference>
<evidence type="ECO:0000259" key="1">
    <source>
        <dbReference type="Pfam" id="PF04168"/>
    </source>
</evidence>
<evidence type="ECO:0000313" key="4">
    <source>
        <dbReference type="Proteomes" id="UP001597371"/>
    </source>
</evidence>
<protein>
    <submittedName>
        <fullName evidence="3">Circularly permuted type 2 ATP-grasp protein</fullName>
    </submittedName>
</protein>
<dbReference type="RefSeq" id="WP_245195555.1">
    <property type="nucleotide sequence ID" value="NZ_CP072611.1"/>
</dbReference>
<accession>A0ABW5CNJ7</accession>
<comment type="caution">
    <text evidence="3">The sequence shown here is derived from an EMBL/GenBank/DDBJ whole genome shotgun (WGS) entry which is preliminary data.</text>
</comment>
<name>A0ABW5CNJ7_9HYPH</name>
<dbReference type="PANTHER" id="PTHR34595:SF2">
    <property type="entry name" value="BLR2978 PROTEIN"/>
    <property type="match status" value="1"/>
</dbReference>
<dbReference type="Pfam" id="PF14403">
    <property type="entry name" value="CP_ATPgrasp_2"/>
    <property type="match status" value="1"/>
</dbReference>
<dbReference type="InterPro" id="IPR051680">
    <property type="entry name" value="ATP-dep_Glu-Cys_Ligase-2"/>
</dbReference>
<sequence>MGHAQPAGAGGVETLLAGYRPALRDEMVDARGALRPHYRPLIEALAGFGEAERQARFGSAAQYLREAGVFYRVYDPGEGEDETRAWPLSHPPLILEQGEWQALETGLKQRAAYLERLLADLYGERRVVREGLLPSTILGRNPEFLRPLARQGLPGEPLIRFIGVDLGRGADGRWWVLGDRTQAPSGAGFALENRVATAKAFPELSGEMKVRRLAGFFDGFRRSLLALNGAHPTKVGLLSPGPHNETYFEHAYLARYLGFQLLEGGDLAVTGDEVALRTVEGPAPLSVLWRRLDADFADPLELFSGSAIGTPGLARAVRAGKLHLVNALGSGLLETRALLAYEGALARRLTGEALALPTIATWWCGTPEALAHVGRAPGLTLRAAFPGLSADDPVPAGRLADDPAALVAQESAPLSTAPVFVEGRLEPRAVSLRVFLARGEAGWEVMPGGFARLSDDAGGSSVSMQGGGRTADVWVVSDKPEAPLTLLASKDRFHRRLPGALPARAADNLYWLGRQTERTEIAVRLARLAAARRTGETGETALDRRLDELLGGLLGAGEDRRPGLLVLARTALDIAARIRDRFSPDGWRALSEIVELLQDASLGEAELHSRLLMQLAGFTGLVRENMYQFTGWRFLEIGRQLERGLMTAHVGSRLLDPALGEEGVCEALLEFADSRMTYRRRFSVDLHRQAVIDLAILDPLNPRSLAFLANGVEDIHARLPGTARGQSVEPAGRRLARLCVRLRTAEPAEIDAAFLARVVGDFADISDHLAERYFGLARPMAAPSGEGE</sequence>
<gene>
    <name evidence="3" type="ORF">ACFSKQ_13045</name>
</gene>
<dbReference type="InterPro" id="IPR025841">
    <property type="entry name" value="CP_ATPgrasp_2"/>
</dbReference>
<feature type="domain" description="DUF403" evidence="1">
    <location>
        <begin position="501"/>
        <end position="774"/>
    </location>
</feature>
<dbReference type="SUPFAM" id="SSF56059">
    <property type="entry name" value="Glutathione synthetase ATP-binding domain-like"/>
    <property type="match status" value="1"/>
</dbReference>